<feature type="region of interest" description="Disordered" evidence="1">
    <location>
        <begin position="1"/>
        <end position="171"/>
    </location>
</feature>
<keyword evidence="2" id="KW-0472">Membrane</keyword>
<dbReference type="AlphaFoldDB" id="A0A2T0MNC8"/>
<keyword evidence="2" id="KW-0812">Transmembrane</keyword>
<sequence>MSANNPPYGQDPDRTTAYNWNQGQQPESAPTAQYPGQPYPPQQPYQQQQYGQQQAQGQGAYGQQASYGQQPSSGNQYGQQQPSYDAQYGQQGQYGGQQAQGGGWQQQPQQGWQQEQGGWQQQQQQQGQQGGWQQQPQQGWQQEQGWQQQDQYAQGGWQQQGPEGFGPAEPAKKGRKNWVIAIAAALAVVVLGGGAVWAVGAFGGGGTQPNDVLPANSIAYARLDLDPAANQKLALFQLARKFTVTKDSFSGEDPRKALFDTLNSDGDSKVDFAKDVDPWLGSRVGFAAVPSGKEEPDFAVAIQVKDQELAKGGIAKLMKGEKYGIAFREDYALLSTTQALADKYAQGEGSLSDNAEFSDDMGAVGEQGVLSFWADMGGLLDLAKKEVTTDQQAALDMIKDARFAGALRFDSAYVELAGLVRGAKGMTPEGDLPKAALGTLPATTAGALSISGLDQVVKKQWAEIEKQAAAAGGTQVKQLLQQAETSLGLKLPDDLATFVGQNLTVAVDSEGLDSDQIKGGVRIVTDPAKAQAVLDKVTNALSQSGQPAPQIAKVAGDGVLAVATTDEYAKKLAGEGTLGDSETFQTAIPNADDVNYALFVDLDKVEKLYLASMQGDDKANAQVLRAVGLSGTQSDTEATFSLRLLFN</sequence>
<accession>A0A2T0MNC8</accession>
<feature type="compositionally biased region" description="Low complexity" evidence="1">
    <location>
        <begin position="44"/>
        <end position="74"/>
    </location>
</feature>
<dbReference type="EMBL" id="PVNG01000020">
    <property type="protein sequence ID" value="PRX59375.1"/>
    <property type="molecule type" value="Genomic_DNA"/>
</dbReference>
<feature type="compositionally biased region" description="Polar residues" evidence="1">
    <location>
        <begin position="75"/>
        <end position="84"/>
    </location>
</feature>
<feature type="compositionally biased region" description="Low complexity" evidence="1">
    <location>
        <begin position="105"/>
        <end position="161"/>
    </location>
</feature>
<reference evidence="3 4" key="1">
    <citation type="submission" date="2018-03" db="EMBL/GenBank/DDBJ databases">
        <title>Genomic Encyclopedia of Type Strains, Phase III (KMG-III): the genomes of soil and plant-associated and newly described type strains.</title>
        <authorList>
            <person name="Whitman W."/>
        </authorList>
    </citation>
    <scope>NUCLEOTIDE SEQUENCE [LARGE SCALE GENOMIC DNA]</scope>
    <source>
        <strain evidence="3 4">CGMCC 4.7104</strain>
    </source>
</reference>
<feature type="transmembrane region" description="Helical" evidence="2">
    <location>
        <begin position="178"/>
        <end position="200"/>
    </location>
</feature>
<keyword evidence="2" id="KW-1133">Transmembrane helix</keyword>
<evidence type="ECO:0000313" key="4">
    <source>
        <dbReference type="Proteomes" id="UP000238312"/>
    </source>
</evidence>
<dbReference type="RefSeq" id="WP_106248256.1">
    <property type="nucleotide sequence ID" value="NZ_PVNG01000020.1"/>
</dbReference>
<protein>
    <recommendedName>
        <fullName evidence="5">DUF3352 domain-containing protein</fullName>
    </recommendedName>
</protein>
<proteinExistence type="predicted"/>
<dbReference type="Proteomes" id="UP000238312">
    <property type="component" value="Unassembled WGS sequence"/>
</dbReference>
<dbReference type="OrthoDB" id="5241887at2"/>
<evidence type="ECO:0000256" key="2">
    <source>
        <dbReference type="SAM" id="Phobius"/>
    </source>
</evidence>
<comment type="caution">
    <text evidence="3">The sequence shown here is derived from an EMBL/GenBank/DDBJ whole genome shotgun (WGS) entry which is preliminary data.</text>
</comment>
<evidence type="ECO:0000256" key="1">
    <source>
        <dbReference type="SAM" id="MobiDB-lite"/>
    </source>
</evidence>
<organism evidence="3 4">
    <name type="scientific">Nonomuraea fuscirosea</name>
    <dbReference type="NCBI Taxonomy" id="1291556"/>
    <lineage>
        <taxon>Bacteria</taxon>
        <taxon>Bacillati</taxon>
        <taxon>Actinomycetota</taxon>
        <taxon>Actinomycetes</taxon>
        <taxon>Streptosporangiales</taxon>
        <taxon>Streptosporangiaceae</taxon>
        <taxon>Nonomuraea</taxon>
    </lineage>
</organism>
<name>A0A2T0MNC8_9ACTN</name>
<gene>
    <name evidence="3" type="ORF">B0I32_120145</name>
</gene>
<feature type="compositionally biased region" description="Gly residues" evidence="1">
    <location>
        <begin position="92"/>
        <end position="104"/>
    </location>
</feature>
<evidence type="ECO:0000313" key="3">
    <source>
        <dbReference type="EMBL" id="PRX59375.1"/>
    </source>
</evidence>
<feature type="compositionally biased region" description="Polar residues" evidence="1">
    <location>
        <begin position="16"/>
        <end position="31"/>
    </location>
</feature>
<evidence type="ECO:0008006" key="5">
    <source>
        <dbReference type="Google" id="ProtNLM"/>
    </source>
</evidence>
<keyword evidence="4" id="KW-1185">Reference proteome</keyword>